<feature type="signal peptide" evidence="4">
    <location>
        <begin position="1"/>
        <end position="16"/>
    </location>
</feature>
<name>A0ABD3VRC9_SINWO</name>
<evidence type="ECO:0000256" key="3">
    <source>
        <dbReference type="ARBA" id="ARBA00022729"/>
    </source>
</evidence>
<evidence type="ECO:0000313" key="6">
    <source>
        <dbReference type="EMBL" id="KAL3864016.1"/>
    </source>
</evidence>
<evidence type="ECO:0000256" key="1">
    <source>
        <dbReference type="ARBA" id="ARBA00004613"/>
    </source>
</evidence>
<dbReference type="PROSITE" id="PS50871">
    <property type="entry name" value="C1Q"/>
    <property type="match status" value="1"/>
</dbReference>
<comment type="subcellular location">
    <subcellularLocation>
        <location evidence="1">Secreted</location>
    </subcellularLocation>
</comment>
<dbReference type="PRINTS" id="PR00007">
    <property type="entry name" value="COMPLEMNTC1Q"/>
</dbReference>
<dbReference type="SUPFAM" id="SSF49842">
    <property type="entry name" value="TNF-like"/>
    <property type="match status" value="1"/>
</dbReference>
<evidence type="ECO:0000313" key="7">
    <source>
        <dbReference type="Proteomes" id="UP001634394"/>
    </source>
</evidence>
<dbReference type="InterPro" id="IPR050822">
    <property type="entry name" value="Cerebellin_Synaptic_Org"/>
</dbReference>
<dbReference type="InterPro" id="IPR008983">
    <property type="entry name" value="Tumour_necrosis_fac-like_dom"/>
</dbReference>
<keyword evidence="2" id="KW-0964">Secreted</keyword>
<dbReference type="SMART" id="SM00110">
    <property type="entry name" value="C1Q"/>
    <property type="match status" value="1"/>
</dbReference>
<dbReference type="EMBL" id="JBJQND010000010">
    <property type="protein sequence ID" value="KAL3864016.1"/>
    <property type="molecule type" value="Genomic_DNA"/>
</dbReference>
<dbReference type="PANTHER" id="PTHR22923">
    <property type="entry name" value="CEREBELLIN-RELATED"/>
    <property type="match status" value="1"/>
</dbReference>
<evidence type="ECO:0000256" key="2">
    <source>
        <dbReference type="ARBA" id="ARBA00022525"/>
    </source>
</evidence>
<keyword evidence="3 4" id="KW-0732">Signal</keyword>
<comment type="caution">
    <text evidence="6">The sequence shown here is derived from an EMBL/GenBank/DDBJ whole genome shotgun (WGS) entry which is preliminary data.</text>
</comment>
<organism evidence="6 7">
    <name type="scientific">Sinanodonta woodiana</name>
    <name type="common">Chinese pond mussel</name>
    <name type="synonym">Anodonta woodiana</name>
    <dbReference type="NCBI Taxonomy" id="1069815"/>
    <lineage>
        <taxon>Eukaryota</taxon>
        <taxon>Metazoa</taxon>
        <taxon>Spiralia</taxon>
        <taxon>Lophotrochozoa</taxon>
        <taxon>Mollusca</taxon>
        <taxon>Bivalvia</taxon>
        <taxon>Autobranchia</taxon>
        <taxon>Heteroconchia</taxon>
        <taxon>Palaeoheterodonta</taxon>
        <taxon>Unionida</taxon>
        <taxon>Unionoidea</taxon>
        <taxon>Unionidae</taxon>
        <taxon>Unioninae</taxon>
        <taxon>Sinanodonta</taxon>
    </lineage>
</organism>
<feature type="chain" id="PRO_5044808568" description="C1q domain-containing protein" evidence="4">
    <location>
        <begin position="17"/>
        <end position="192"/>
    </location>
</feature>
<dbReference type="Pfam" id="PF00386">
    <property type="entry name" value="C1q"/>
    <property type="match status" value="1"/>
</dbReference>
<dbReference type="Proteomes" id="UP001634394">
    <property type="component" value="Unassembled WGS sequence"/>
</dbReference>
<keyword evidence="7" id="KW-1185">Reference proteome</keyword>
<gene>
    <name evidence="6" type="ORF">ACJMK2_005728</name>
</gene>
<accession>A0ABD3VRC9</accession>
<dbReference type="Gene3D" id="2.60.120.40">
    <property type="match status" value="1"/>
</dbReference>
<reference evidence="6 7" key="1">
    <citation type="submission" date="2024-11" db="EMBL/GenBank/DDBJ databases">
        <title>Chromosome-level genome assembly of the freshwater bivalve Anodonta woodiana.</title>
        <authorList>
            <person name="Chen X."/>
        </authorList>
    </citation>
    <scope>NUCLEOTIDE SEQUENCE [LARGE SCALE GENOMIC DNA]</scope>
    <source>
        <strain evidence="6">MN2024</strain>
        <tissue evidence="6">Gills</tissue>
    </source>
</reference>
<evidence type="ECO:0000256" key="4">
    <source>
        <dbReference type="SAM" id="SignalP"/>
    </source>
</evidence>
<sequence>MACILLLFVILAVINGNDEVETLRKEVQHLTSIVLSLQNQVVDLQSQQKRETRAISPEYGFMAMLSNHVGGLHLNQPIVFDKVITNIGDAYNNQNGMFTCIVPGTYLFTFSIMADTTEYVEAALALNGNHVINAISDHTGTTVWDMGSSSAILSLREGDVVSVVIQWPDRVDNTLHANGYTSFSGYLLRQAD</sequence>
<protein>
    <recommendedName>
        <fullName evidence="5">C1q domain-containing protein</fullName>
    </recommendedName>
</protein>
<dbReference type="InterPro" id="IPR001073">
    <property type="entry name" value="C1q_dom"/>
</dbReference>
<evidence type="ECO:0000259" key="5">
    <source>
        <dbReference type="PROSITE" id="PS50871"/>
    </source>
</evidence>
<dbReference type="GO" id="GO:0005576">
    <property type="term" value="C:extracellular region"/>
    <property type="evidence" value="ECO:0007669"/>
    <property type="project" value="UniProtKB-SubCell"/>
</dbReference>
<dbReference type="AlphaFoldDB" id="A0ABD3VRC9"/>
<proteinExistence type="predicted"/>
<dbReference type="PANTHER" id="PTHR22923:SF116">
    <property type="entry name" value="C1Q DOMAIN-CONTAINING PROTEIN"/>
    <property type="match status" value="1"/>
</dbReference>
<feature type="domain" description="C1q" evidence="5">
    <location>
        <begin position="54"/>
        <end position="192"/>
    </location>
</feature>